<evidence type="ECO:0000256" key="3">
    <source>
        <dbReference type="ARBA" id="ARBA00022729"/>
    </source>
</evidence>
<proteinExistence type="inferred from homology"/>
<gene>
    <name evidence="7" type="ORF">C8N28_1210</name>
</gene>
<name>A0A4R1LTI4_9SPHI</name>
<dbReference type="InterPro" id="IPR012944">
    <property type="entry name" value="SusD_RagB_dom"/>
</dbReference>
<dbReference type="Gene3D" id="1.25.40.390">
    <property type="match status" value="1"/>
</dbReference>
<dbReference type="EMBL" id="SMGO01000002">
    <property type="protein sequence ID" value="TCK82626.1"/>
    <property type="molecule type" value="Genomic_DNA"/>
</dbReference>
<keyword evidence="5" id="KW-0998">Cell outer membrane</keyword>
<dbReference type="OrthoDB" id="5694214at2"/>
<reference evidence="7 8" key="1">
    <citation type="submission" date="2019-03" db="EMBL/GenBank/DDBJ databases">
        <title>Genomic Encyclopedia of Archaeal and Bacterial Type Strains, Phase II (KMG-II): from individual species to whole genera.</title>
        <authorList>
            <person name="Goeker M."/>
        </authorList>
    </citation>
    <scope>NUCLEOTIDE SEQUENCE [LARGE SCALE GENOMIC DNA]</scope>
    <source>
        <strain evidence="7 8">DSM 22554</strain>
    </source>
</reference>
<dbReference type="RefSeq" id="WP_132222619.1">
    <property type="nucleotide sequence ID" value="NZ_SMGO01000002.1"/>
</dbReference>
<comment type="subcellular location">
    <subcellularLocation>
        <location evidence="1">Cell outer membrane</location>
    </subcellularLocation>
</comment>
<dbReference type="SUPFAM" id="SSF48452">
    <property type="entry name" value="TPR-like"/>
    <property type="match status" value="1"/>
</dbReference>
<dbReference type="GO" id="GO:0009279">
    <property type="term" value="C:cell outer membrane"/>
    <property type="evidence" value="ECO:0007669"/>
    <property type="project" value="UniProtKB-SubCell"/>
</dbReference>
<dbReference type="InterPro" id="IPR011990">
    <property type="entry name" value="TPR-like_helical_dom_sf"/>
</dbReference>
<keyword evidence="8" id="KW-1185">Reference proteome</keyword>
<dbReference type="PROSITE" id="PS51257">
    <property type="entry name" value="PROKAR_LIPOPROTEIN"/>
    <property type="match status" value="1"/>
</dbReference>
<sequence length="609" mass="69719">MKANKSIYNRIRPFMICLGVILLIASCKPDEFLDNDNKSNLTDVTQWANETNADIYLNDIYSEIPNKSNLTQNLDFFTDNYNISHYYTASNWRVGMAIVPSSSTDNIWGGTQGPTDGYTWQQFFVKIRKINTYIQKMNENKANFSEAYFNRRIDEARFLRAYFYSEFFMHVGGLPILTEVLDRNSMTPEELQTPRATFEETFNFITSELGSVVSNGYLPVKMSPGSPDAGRATLGAALVVKGWIELFGASPLFNTASPYLPDPGKFVHFGNYDANRWATAAATNKKFIDEYGNGNPYRLFDDLANLWRESNEYNSEVIWDRQVVANTNMGSSYERFGGPTYVLGEYQTWGNYNPTQELVDQFSMANGKLITDPTSGYDPQDPYKDREQRFYDFIVFDGAHYKMDWMPREEIIRTRIDETVPNPDKTNQIDLAGTTDVGDSGYYQKKKLNPDKAPGDNASGQNFIFYRYAEVLLNYAEAANEASGPIASVYDAVNKIRNRADLPSLATGLSKEQMREAIYRERRVELCFEDKRFLDNKRLAQNEEIMGTPRHNMVIRNTKPADNSGVWVYSVEEEKKYTVKFLPKQYMSPIPQNVIDQNPNIEQNPGYTN</sequence>
<evidence type="ECO:0000256" key="1">
    <source>
        <dbReference type="ARBA" id="ARBA00004442"/>
    </source>
</evidence>
<keyword evidence="3" id="KW-0732">Signal</keyword>
<evidence type="ECO:0000259" key="6">
    <source>
        <dbReference type="Pfam" id="PF07980"/>
    </source>
</evidence>
<dbReference type="Proteomes" id="UP000294616">
    <property type="component" value="Unassembled WGS sequence"/>
</dbReference>
<protein>
    <submittedName>
        <fullName evidence="7">Putative outer membrane starch-binding protein</fullName>
    </submittedName>
</protein>
<evidence type="ECO:0000256" key="5">
    <source>
        <dbReference type="ARBA" id="ARBA00023237"/>
    </source>
</evidence>
<evidence type="ECO:0000256" key="2">
    <source>
        <dbReference type="ARBA" id="ARBA00006275"/>
    </source>
</evidence>
<evidence type="ECO:0000313" key="7">
    <source>
        <dbReference type="EMBL" id="TCK82626.1"/>
    </source>
</evidence>
<dbReference type="Pfam" id="PF07980">
    <property type="entry name" value="SusD_RagB"/>
    <property type="match status" value="1"/>
</dbReference>
<keyword evidence="4" id="KW-0472">Membrane</keyword>
<comment type="similarity">
    <text evidence="2">Belongs to the SusD family.</text>
</comment>
<dbReference type="AlphaFoldDB" id="A0A4R1LTI4"/>
<organism evidence="7 8">
    <name type="scientific">Albibacterium bauzanense</name>
    <dbReference type="NCBI Taxonomy" id="653929"/>
    <lineage>
        <taxon>Bacteria</taxon>
        <taxon>Pseudomonadati</taxon>
        <taxon>Bacteroidota</taxon>
        <taxon>Sphingobacteriia</taxon>
        <taxon>Sphingobacteriales</taxon>
        <taxon>Sphingobacteriaceae</taxon>
        <taxon>Albibacterium</taxon>
    </lineage>
</organism>
<comment type="caution">
    <text evidence="7">The sequence shown here is derived from an EMBL/GenBank/DDBJ whole genome shotgun (WGS) entry which is preliminary data.</text>
</comment>
<accession>A0A4R1LTI4</accession>
<evidence type="ECO:0000313" key="8">
    <source>
        <dbReference type="Proteomes" id="UP000294616"/>
    </source>
</evidence>
<feature type="domain" description="RagB/SusD" evidence="6">
    <location>
        <begin position="316"/>
        <end position="607"/>
    </location>
</feature>
<evidence type="ECO:0000256" key="4">
    <source>
        <dbReference type="ARBA" id="ARBA00023136"/>
    </source>
</evidence>